<sequence>MVSDEYMSSDDTASHAVHAPAARAWMLTEALTLGIASMVHAGLLVPGYAHTAARTAEAVIATVLVLASVETWLRPHHARRAAIFGQGFALLGTLVGLGTIIAGIGPRTVPDVVYHALLLSTLVTGLTWAVRCRRV</sequence>
<evidence type="ECO:0000313" key="3">
    <source>
        <dbReference type="Proteomes" id="UP000267418"/>
    </source>
</evidence>
<feature type="transmembrane region" description="Helical" evidence="1">
    <location>
        <begin position="30"/>
        <end position="49"/>
    </location>
</feature>
<keyword evidence="1" id="KW-0812">Transmembrane</keyword>
<dbReference type="AlphaFoldDB" id="A0A431TDA1"/>
<proteinExistence type="predicted"/>
<keyword evidence="1" id="KW-0472">Membrane</keyword>
<gene>
    <name evidence="2" type="ORF">EJP69_28300</name>
</gene>
<dbReference type="Proteomes" id="UP000267418">
    <property type="component" value="Unassembled WGS sequence"/>
</dbReference>
<evidence type="ECO:0000256" key="1">
    <source>
        <dbReference type="SAM" id="Phobius"/>
    </source>
</evidence>
<comment type="caution">
    <text evidence="2">The sequence shown here is derived from an EMBL/GenBank/DDBJ whole genome shotgun (WGS) entry which is preliminary data.</text>
</comment>
<dbReference type="OrthoDB" id="8854623at2"/>
<name>A0A431TDA1_9BURK</name>
<organism evidence="2 3">
    <name type="scientific">Variovorax gossypii</name>
    <dbReference type="NCBI Taxonomy" id="1679495"/>
    <lineage>
        <taxon>Bacteria</taxon>
        <taxon>Pseudomonadati</taxon>
        <taxon>Pseudomonadota</taxon>
        <taxon>Betaproteobacteria</taxon>
        <taxon>Burkholderiales</taxon>
        <taxon>Comamonadaceae</taxon>
        <taxon>Variovorax</taxon>
    </lineage>
</organism>
<reference evidence="2 3" key="1">
    <citation type="submission" date="2018-12" db="EMBL/GenBank/DDBJ databases">
        <title>The genome of Variovorax gossypii DSM 100435.</title>
        <authorList>
            <person name="Gao J."/>
            <person name="Sun J."/>
        </authorList>
    </citation>
    <scope>NUCLEOTIDE SEQUENCE [LARGE SCALE GENOMIC DNA]</scope>
    <source>
        <strain evidence="2 3">DSM 100435</strain>
    </source>
</reference>
<keyword evidence="1" id="KW-1133">Transmembrane helix</keyword>
<dbReference type="RefSeq" id="WP_126473656.1">
    <property type="nucleotide sequence ID" value="NZ_RXOE01000011.1"/>
</dbReference>
<feature type="transmembrane region" description="Helical" evidence="1">
    <location>
        <begin position="112"/>
        <end position="130"/>
    </location>
</feature>
<feature type="transmembrane region" description="Helical" evidence="1">
    <location>
        <begin position="85"/>
        <end position="106"/>
    </location>
</feature>
<dbReference type="EMBL" id="RXOE01000011">
    <property type="protein sequence ID" value="RTQ30927.1"/>
    <property type="molecule type" value="Genomic_DNA"/>
</dbReference>
<evidence type="ECO:0000313" key="2">
    <source>
        <dbReference type="EMBL" id="RTQ30927.1"/>
    </source>
</evidence>
<keyword evidence="3" id="KW-1185">Reference proteome</keyword>
<evidence type="ECO:0008006" key="4">
    <source>
        <dbReference type="Google" id="ProtNLM"/>
    </source>
</evidence>
<accession>A0A431TDA1</accession>
<protein>
    <recommendedName>
        <fullName evidence="4">Integral membrane protein</fullName>
    </recommendedName>
</protein>